<gene>
    <name evidence="2" type="ORF">NY40_1638</name>
</gene>
<organism evidence="2 3">
    <name type="scientific">Helicobacter pylori NY40</name>
    <dbReference type="NCBI Taxonomy" id="1426844"/>
    <lineage>
        <taxon>Bacteria</taxon>
        <taxon>Pseudomonadati</taxon>
        <taxon>Campylobacterota</taxon>
        <taxon>Epsilonproteobacteria</taxon>
        <taxon>Campylobacterales</taxon>
        <taxon>Helicobacteraceae</taxon>
        <taxon>Helicobacter</taxon>
    </lineage>
</organism>
<protein>
    <recommendedName>
        <fullName evidence="4">Periplasmic protein</fullName>
    </recommendedName>
</protein>
<name>A0A060Q2N9_HELPX</name>
<dbReference type="Proteomes" id="UP000031662">
    <property type="component" value="Chromosome"/>
</dbReference>
<evidence type="ECO:0000313" key="2">
    <source>
        <dbReference type="EMBL" id="BAO98637.1"/>
    </source>
</evidence>
<dbReference type="EMBL" id="AP014523">
    <property type="protein sequence ID" value="BAO98637.1"/>
    <property type="molecule type" value="Genomic_DNA"/>
</dbReference>
<feature type="transmembrane region" description="Helical" evidence="1">
    <location>
        <begin position="40"/>
        <end position="60"/>
    </location>
</feature>
<evidence type="ECO:0008006" key="4">
    <source>
        <dbReference type="Google" id="ProtNLM"/>
    </source>
</evidence>
<keyword evidence="1" id="KW-0472">Membrane</keyword>
<dbReference type="RefSeq" id="WP_041051708.1">
    <property type="nucleotide sequence ID" value="NZ_AP014523.1"/>
</dbReference>
<reference evidence="2 3" key="1">
    <citation type="submission" date="2013-11" db="EMBL/GenBank/DDBJ databases">
        <title>Estimation of Helicobacter pylori bacteriophage ecology using H. pylori isolates.</title>
        <authorList>
            <person name="Uchiyama J."/>
            <person name="Takemura-Uchiyama I."/>
            <person name="Ujihara T."/>
            <person name="Matsuzaki S."/>
        </authorList>
    </citation>
    <scope>NUCLEOTIDE SEQUENCE [LARGE SCALE GENOMIC DNA]</scope>
    <source>
        <strain evidence="2 3">NY40</strain>
    </source>
</reference>
<keyword evidence="1" id="KW-0812">Transmembrane</keyword>
<evidence type="ECO:0000313" key="3">
    <source>
        <dbReference type="Proteomes" id="UP000031662"/>
    </source>
</evidence>
<sequence>MRFYIIFTFLFIVGFGVFVYSIDPQAYAFNLGSYSFNLPIAVWLMGVLGMFAFFSWVFLFKHNLSHKIRLYHEKRDFDKLLKQILSQDTQKTFLKTKFKSDLAKNLSQILARYDLKADLNTPSSGCEKVDNLFKHYHNIENNTLEPKDHAKHSLAYEHAYFSKRLKAFIHNDLKNAFEVLTNAQIPLELRRYAFIEIAQKGSKKEVLKALNAMQDNLDKECVKSFLKAFFEKSLNTDTLKISELCKRVGYDKNDYLQLAQKAQKFLVPDQWFQFFEILSQEDDKAQKAFLFVLLELEMNDLAKEHLAVLSFEEYMLLNAYMDLKQEHKKAYKLEAFL</sequence>
<proteinExistence type="predicted"/>
<accession>A0A060Q2N9</accession>
<keyword evidence="1" id="KW-1133">Transmembrane helix</keyword>
<evidence type="ECO:0000256" key="1">
    <source>
        <dbReference type="SAM" id="Phobius"/>
    </source>
</evidence>
<dbReference type="AlphaFoldDB" id="A0A060Q2N9"/>
<dbReference type="HOGENOM" id="CLU_053501_1_0_7"/>